<dbReference type="PROSITE" id="PS51257">
    <property type="entry name" value="PROKAR_LIPOPROTEIN"/>
    <property type="match status" value="1"/>
</dbReference>
<comment type="caution">
    <text evidence="2">The sequence shown here is derived from an EMBL/GenBank/DDBJ whole genome shotgun (WGS) entry which is preliminary data.</text>
</comment>
<organism evidence="2 3">
    <name type="scientific">Oryzomonas sagensis</name>
    <dbReference type="NCBI Taxonomy" id="2603857"/>
    <lineage>
        <taxon>Bacteria</taxon>
        <taxon>Pseudomonadati</taxon>
        <taxon>Thermodesulfobacteriota</taxon>
        <taxon>Desulfuromonadia</taxon>
        <taxon>Geobacterales</taxon>
        <taxon>Geobacteraceae</taxon>
        <taxon>Oryzomonas</taxon>
    </lineage>
</organism>
<feature type="chain" id="PRO_5046380457" description="Lipocalin-like domain-containing protein" evidence="1">
    <location>
        <begin position="22"/>
        <end position="142"/>
    </location>
</feature>
<dbReference type="Proteomes" id="UP000798046">
    <property type="component" value="Unassembled WGS sequence"/>
</dbReference>
<keyword evidence="1" id="KW-0732">Signal</keyword>
<feature type="signal peptide" evidence="1">
    <location>
        <begin position="1"/>
        <end position="21"/>
    </location>
</feature>
<evidence type="ECO:0008006" key="4">
    <source>
        <dbReference type="Google" id="ProtNLM"/>
    </source>
</evidence>
<proteinExistence type="predicted"/>
<evidence type="ECO:0000313" key="2">
    <source>
        <dbReference type="EMBL" id="KAB0670593.1"/>
    </source>
</evidence>
<evidence type="ECO:0000256" key="1">
    <source>
        <dbReference type="SAM" id="SignalP"/>
    </source>
</evidence>
<sequence length="142" mass="13990">MEKFFLVVLVSLMLAACGGGSGGSSTPAVPPSVDVTGTWKGSSTESAFGSSIATFNAVQSGAAVTGTYSNIYGTGSVSATVSGDTMLFSISPTGCTGTLSGTGTVTTDTTTGQTKMATSFSGTYVCNGTTFNDSGTGNLIKQ</sequence>
<dbReference type="RefSeq" id="WP_151156948.1">
    <property type="nucleotide sequence ID" value="NZ_VZRA01000002.1"/>
</dbReference>
<name>A0ABQ6TPV0_9BACT</name>
<reference evidence="2 3" key="1">
    <citation type="journal article" date="2020" name="Microorganisms">
        <title>Description of Three Novel Members in the Family Geobacteraceae, Oryzomonas japonicum gen. nov., sp. nov., Oryzomonas sagensis sp. nov., and Oryzomonas ruber sp. nov.</title>
        <authorList>
            <person name="Xu Z."/>
            <person name="Masuda Y."/>
            <person name="Hayakawa C."/>
            <person name="Ushijima N."/>
            <person name="Kawano K."/>
            <person name="Shiratori Y."/>
            <person name="Senoo K."/>
            <person name="Itoh H."/>
        </authorList>
    </citation>
    <scope>NUCLEOTIDE SEQUENCE [LARGE SCALE GENOMIC DNA]</scope>
    <source>
        <strain evidence="2 3">Red100</strain>
    </source>
</reference>
<protein>
    <recommendedName>
        <fullName evidence="4">Lipocalin-like domain-containing protein</fullName>
    </recommendedName>
</protein>
<accession>A0ABQ6TPV0</accession>
<dbReference type="EMBL" id="VZRA01000002">
    <property type="protein sequence ID" value="KAB0670593.1"/>
    <property type="molecule type" value="Genomic_DNA"/>
</dbReference>
<evidence type="ECO:0000313" key="3">
    <source>
        <dbReference type="Proteomes" id="UP000798046"/>
    </source>
</evidence>
<keyword evidence="3" id="KW-1185">Reference proteome</keyword>
<gene>
    <name evidence="2" type="ORF">F6V30_10685</name>
</gene>